<feature type="chain" id="PRO_5018785481" description="diguanylate cyclase" evidence="5">
    <location>
        <begin position="20"/>
        <end position="569"/>
    </location>
</feature>
<dbReference type="InterPro" id="IPR007487">
    <property type="entry name" value="ABC_transpt-TYRBP-like"/>
</dbReference>
<feature type="domain" description="GGDEF" evidence="6">
    <location>
        <begin position="442"/>
        <end position="569"/>
    </location>
</feature>
<dbReference type="OrthoDB" id="6210373at2"/>
<keyword evidence="5" id="KW-0732">Signal</keyword>
<dbReference type="NCBIfam" id="TIGR00254">
    <property type="entry name" value="GGDEF"/>
    <property type="match status" value="1"/>
</dbReference>
<dbReference type="FunFam" id="3.30.70.270:FF:000001">
    <property type="entry name" value="Diguanylate cyclase domain protein"/>
    <property type="match status" value="1"/>
</dbReference>
<dbReference type="EMBL" id="RJLM01000001">
    <property type="protein sequence ID" value="RWX57425.1"/>
    <property type="molecule type" value="Genomic_DNA"/>
</dbReference>
<comment type="cofactor">
    <cofactor evidence="1">
        <name>Mg(2+)</name>
        <dbReference type="ChEBI" id="CHEBI:18420"/>
    </cofactor>
</comment>
<feature type="transmembrane region" description="Helical" evidence="4">
    <location>
        <begin position="344"/>
        <end position="366"/>
    </location>
</feature>
<protein>
    <recommendedName>
        <fullName evidence="2">diguanylate cyclase</fullName>
        <ecNumber evidence="2">2.7.7.65</ecNumber>
    </recommendedName>
</protein>
<sequence>MTTKTLLFFLWFTPLLASARDEPVVLLINSYHPQYQWTSQLTQGIKDVLITSVSTENLHTEYMDKRRFVDDLVYHAKLINLLKHKYQRYEPDIIITTDDHAYNFMLEHGDSLFPDKPIVFSGVNILAPETLERKRNIVGIEEGMEIEGNLELILQVQPQTKRIIMLSDTTGLGLNMGQRARQIKSQWQTDPEKQHVTLDIWDQFSIDELYQKAESAESDTVFLMLAIHKDKLGTYFSYEHHLPILTRKSKVPVYGMWGTIIIGYSGLGGMMNNPYDQGRSAAQLAVKILDGVPLSNINALDTANYSPSFDYNQLKRFDIDLNHLPINSTIINRPVSLYEQHTRLINSAIAFVLFLLIVISVLTFNIKRRIAAQHKLHQFNQELESIVQQRTKDLDNRNKELQAASKILQAHAYTDELTGLPNRRAASRDVLAHIKRYNMDYQPLAIAILDIDLFKNINDTYGHQAGDEVLCAVGQTLKELLRPNDSVYRWGGEEFLVVLPDTVANFSFIVCQRLTNKISQLSVSNIDSITASIGVTNFIKGDSFETILQRADKALYTAKNSGRNQVVIG</sequence>
<comment type="caution">
    <text evidence="7">The sequence shown here is derived from an EMBL/GenBank/DDBJ whole genome shotgun (WGS) entry which is preliminary data.</text>
</comment>
<evidence type="ECO:0000256" key="3">
    <source>
        <dbReference type="ARBA" id="ARBA00034247"/>
    </source>
</evidence>
<dbReference type="SUPFAM" id="SSF55073">
    <property type="entry name" value="Nucleotide cyclase"/>
    <property type="match status" value="1"/>
</dbReference>
<dbReference type="RefSeq" id="WP_128782731.1">
    <property type="nucleotide sequence ID" value="NZ_RJLM01000001.1"/>
</dbReference>
<comment type="catalytic activity">
    <reaction evidence="3">
        <text>2 GTP = 3',3'-c-di-GMP + 2 diphosphate</text>
        <dbReference type="Rhea" id="RHEA:24898"/>
        <dbReference type="ChEBI" id="CHEBI:33019"/>
        <dbReference type="ChEBI" id="CHEBI:37565"/>
        <dbReference type="ChEBI" id="CHEBI:58805"/>
        <dbReference type="EC" id="2.7.7.65"/>
    </reaction>
</comment>
<evidence type="ECO:0000256" key="5">
    <source>
        <dbReference type="SAM" id="SignalP"/>
    </source>
</evidence>
<name>A0A3S3R3D4_9GAMM</name>
<keyword evidence="4" id="KW-1133">Transmembrane helix</keyword>
<evidence type="ECO:0000313" key="8">
    <source>
        <dbReference type="Proteomes" id="UP000287563"/>
    </source>
</evidence>
<dbReference type="InterPro" id="IPR029787">
    <property type="entry name" value="Nucleotide_cyclase"/>
</dbReference>
<gene>
    <name evidence="7" type="ORF">EDI28_05200</name>
</gene>
<dbReference type="Proteomes" id="UP000287563">
    <property type="component" value="Unassembled WGS sequence"/>
</dbReference>
<dbReference type="InterPro" id="IPR043128">
    <property type="entry name" value="Rev_trsase/Diguanyl_cyclase"/>
</dbReference>
<dbReference type="GO" id="GO:0052621">
    <property type="term" value="F:diguanylate cyclase activity"/>
    <property type="evidence" value="ECO:0007669"/>
    <property type="project" value="UniProtKB-EC"/>
</dbReference>
<dbReference type="PANTHER" id="PTHR45138">
    <property type="entry name" value="REGULATORY COMPONENTS OF SENSORY TRANSDUCTION SYSTEM"/>
    <property type="match status" value="1"/>
</dbReference>
<feature type="signal peptide" evidence="5">
    <location>
        <begin position="1"/>
        <end position="19"/>
    </location>
</feature>
<evidence type="ECO:0000259" key="6">
    <source>
        <dbReference type="PROSITE" id="PS50887"/>
    </source>
</evidence>
<evidence type="ECO:0000256" key="4">
    <source>
        <dbReference type="SAM" id="Phobius"/>
    </source>
</evidence>
<dbReference type="InterPro" id="IPR050469">
    <property type="entry name" value="Diguanylate_Cyclase"/>
</dbReference>
<dbReference type="Pfam" id="PF04392">
    <property type="entry name" value="ABC_sub_bind"/>
    <property type="match status" value="1"/>
</dbReference>
<dbReference type="SMART" id="SM00267">
    <property type="entry name" value="GGDEF"/>
    <property type="match status" value="1"/>
</dbReference>
<dbReference type="CDD" id="cd01949">
    <property type="entry name" value="GGDEF"/>
    <property type="match status" value="1"/>
</dbReference>
<dbReference type="Gene3D" id="3.40.50.2300">
    <property type="match status" value="2"/>
</dbReference>
<keyword evidence="4" id="KW-0472">Membrane</keyword>
<accession>A0A3S3R3D4</accession>
<dbReference type="EC" id="2.7.7.65" evidence="2"/>
<keyword evidence="4" id="KW-0812">Transmembrane</keyword>
<keyword evidence="8" id="KW-1185">Reference proteome</keyword>
<evidence type="ECO:0000256" key="2">
    <source>
        <dbReference type="ARBA" id="ARBA00012528"/>
    </source>
</evidence>
<dbReference type="Gene3D" id="3.30.70.270">
    <property type="match status" value="1"/>
</dbReference>
<dbReference type="AlphaFoldDB" id="A0A3S3R3D4"/>
<dbReference type="Pfam" id="PF00990">
    <property type="entry name" value="GGDEF"/>
    <property type="match status" value="1"/>
</dbReference>
<dbReference type="PANTHER" id="PTHR45138:SF9">
    <property type="entry name" value="DIGUANYLATE CYCLASE DGCM-RELATED"/>
    <property type="match status" value="1"/>
</dbReference>
<dbReference type="PROSITE" id="PS50887">
    <property type="entry name" value="GGDEF"/>
    <property type="match status" value="1"/>
</dbReference>
<proteinExistence type="predicted"/>
<evidence type="ECO:0000313" key="7">
    <source>
        <dbReference type="EMBL" id="RWX57425.1"/>
    </source>
</evidence>
<organism evidence="7 8">
    <name type="scientific">Photobacterium chitinilyticum</name>
    <dbReference type="NCBI Taxonomy" id="2485123"/>
    <lineage>
        <taxon>Bacteria</taxon>
        <taxon>Pseudomonadati</taxon>
        <taxon>Pseudomonadota</taxon>
        <taxon>Gammaproteobacteria</taxon>
        <taxon>Vibrionales</taxon>
        <taxon>Vibrionaceae</taxon>
        <taxon>Photobacterium</taxon>
    </lineage>
</organism>
<reference evidence="7 8" key="1">
    <citation type="submission" date="2018-11" db="EMBL/GenBank/DDBJ databases">
        <title>Photobacterium sp. BEI247 sp. nov., a marine bacterium isolated from Yongle Blue Hole in the South China Sea.</title>
        <authorList>
            <person name="Wang X."/>
        </authorList>
    </citation>
    <scope>NUCLEOTIDE SEQUENCE [LARGE SCALE GENOMIC DNA]</scope>
    <source>
        <strain evidence="8">BEI247</strain>
    </source>
</reference>
<dbReference type="InterPro" id="IPR000160">
    <property type="entry name" value="GGDEF_dom"/>
</dbReference>
<evidence type="ECO:0000256" key="1">
    <source>
        <dbReference type="ARBA" id="ARBA00001946"/>
    </source>
</evidence>